<dbReference type="InterPro" id="IPR036415">
    <property type="entry name" value="Lamin_tail_dom_sf"/>
</dbReference>
<evidence type="ECO:0000259" key="2">
    <source>
        <dbReference type="PROSITE" id="PS51841"/>
    </source>
</evidence>
<dbReference type="Gene3D" id="2.60.40.1260">
    <property type="entry name" value="Lamin Tail domain"/>
    <property type="match status" value="1"/>
</dbReference>
<organism evidence="3 4">
    <name type="scientific">Natronincola peptidivorans</name>
    <dbReference type="NCBI Taxonomy" id="426128"/>
    <lineage>
        <taxon>Bacteria</taxon>
        <taxon>Bacillati</taxon>
        <taxon>Bacillota</taxon>
        <taxon>Clostridia</taxon>
        <taxon>Peptostreptococcales</taxon>
        <taxon>Natronincolaceae</taxon>
        <taxon>Natronincola</taxon>
    </lineage>
</organism>
<dbReference type="OrthoDB" id="9806464at2"/>
<evidence type="ECO:0000313" key="4">
    <source>
        <dbReference type="Proteomes" id="UP000199568"/>
    </source>
</evidence>
<dbReference type="RefSeq" id="WP_090444520.1">
    <property type="nucleotide sequence ID" value="NZ_FOHU01000011.1"/>
</dbReference>
<gene>
    <name evidence="3" type="ORF">SAMN05660297_02495</name>
</gene>
<evidence type="ECO:0000256" key="1">
    <source>
        <dbReference type="SAM" id="Phobius"/>
    </source>
</evidence>
<dbReference type="Proteomes" id="UP000199568">
    <property type="component" value="Unassembled WGS sequence"/>
</dbReference>
<dbReference type="AlphaFoldDB" id="A0A1I0EMX4"/>
<name>A0A1I0EMX4_9FIRM</name>
<dbReference type="Pfam" id="PF08757">
    <property type="entry name" value="CotH"/>
    <property type="match status" value="1"/>
</dbReference>
<dbReference type="EMBL" id="FOHU01000011">
    <property type="protein sequence ID" value="SET46704.1"/>
    <property type="molecule type" value="Genomic_DNA"/>
</dbReference>
<dbReference type="PROSITE" id="PS51841">
    <property type="entry name" value="LTD"/>
    <property type="match status" value="1"/>
</dbReference>
<dbReference type="InterPro" id="IPR014867">
    <property type="entry name" value="Spore_coat_CotH_CotH2/3/7"/>
</dbReference>
<feature type="domain" description="LTD" evidence="2">
    <location>
        <begin position="26"/>
        <end position="154"/>
    </location>
</feature>
<dbReference type="InterPro" id="IPR044060">
    <property type="entry name" value="Bacterial_rp_domain"/>
</dbReference>
<dbReference type="Pfam" id="PF18998">
    <property type="entry name" value="Flg_new_2"/>
    <property type="match status" value="1"/>
</dbReference>
<feature type="transmembrane region" description="Helical" evidence="1">
    <location>
        <begin position="5"/>
        <end position="27"/>
    </location>
</feature>
<keyword evidence="1" id="KW-1133">Transmembrane helix</keyword>
<dbReference type="InterPro" id="IPR059177">
    <property type="entry name" value="GH29D-like_dom"/>
</dbReference>
<evidence type="ECO:0000313" key="3">
    <source>
        <dbReference type="EMBL" id="SET46704.1"/>
    </source>
</evidence>
<sequence>MKKNVVGIIVILGVTMALLILVFISAWTSFNKELYINEIMSSNGSTIADEDGDYEDWIELYNGGKRIIDLEGYYLSDNEKSLTKWQFPPVQMEPDQYLVVWASGKDKVGSTGEIHTNFRISAEGEPIILTAPDGKTIINKVEAIPIPRDVSYGRAKEGSEKWVFYSEASPGKSNTTGIEHIKKAPPVFSHEGGFYTEEFQLVLSTEEADAIIYYTLDGSEPDPNNLDGKVYNIKQSYPEGELISRSIQTYRYEGPIEIRNLAGKANDLSTINTRWTETPQQPNSETFKATVVRAIVYSSEAEKSNVSTHTYLVDPEIHQRYTLPVISVVTNPQYLFDYETGVYVAGRDFDDWRGDNPHELLHGHVPGNYHRRGREWEHPANITIFDKKGNTDFAQDIGIRIHGGGTRSFALKSWRLIARRDYDMKNTIDHIIFPGLTAGSDENQRIDSFRTLILRNSGNDFESTWIRDMMMQHLVQHLSFDTQAYRPAIHFINGEYWGMINIRERFDASYIESHHGVDLEDVVLLNEDAVIDEGKEEDRDHFLAMREYIEKNDMSDMEKYRYIQTLMDTDNFIEYHMSNIFFRNYDWPHGNIRFWRKRTAAYEPEAPHGHDGRWRWMMYDTDNGFGRYSDDAYKDNAIHHATRVGGVNGERDFSTVILRNLLENEAFKNQFINTFADHMNTSFKPERVKSVIAEIKAIIQPELAEHLQRWGVGGTGYQVLNTFAEKRPYYMKQHIQEYFNLNGTVDLTIRTEPEKGYIRINSIDLKEGTPGVNNPQAWTGTYFSDIPITITAIPEPGYRFEGWKGIQGIEKESLIISLTKNLDITAVFVRE</sequence>
<proteinExistence type="predicted"/>
<dbReference type="Pfam" id="PF00932">
    <property type="entry name" value="LTD"/>
    <property type="match status" value="1"/>
</dbReference>
<keyword evidence="4" id="KW-1185">Reference proteome</keyword>
<dbReference type="Pfam" id="PF13290">
    <property type="entry name" value="CHB_HEX_C_1"/>
    <property type="match status" value="1"/>
</dbReference>
<reference evidence="3 4" key="1">
    <citation type="submission" date="2016-10" db="EMBL/GenBank/DDBJ databases">
        <authorList>
            <person name="de Groot N.N."/>
        </authorList>
    </citation>
    <scope>NUCLEOTIDE SEQUENCE [LARGE SCALE GENOMIC DNA]</scope>
    <source>
        <strain evidence="3 4">DSM 18979</strain>
    </source>
</reference>
<keyword evidence="1" id="KW-0472">Membrane</keyword>
<protein>
    <submittedName>
        <fullName evidence="3">Fn3 associated</fullName>
    </submittedName>
</protein>
<dbReference type="STRING" id="426128.SAMN05660297_02495"/>
<keyword evidence="1" id="KW-0812">Transmembrane</keyword>
<dbReference type="SUPFAM" id="SSF74853">
    <property type="entry name" value="Lamin A/C globular tail domain"/>
    <property type="match status" value="1"/>
</dbReference>
<accession>A0A1I0EMX4</accession>
<dbReference type="InterPro" id="IPR001322">
    <property type="entry name" value="Lamin_tail_dom"/>
</dbReference>